<evidence type="ECO:0000259" key="3">
    <source>
        <dbReference type="PROSITE" id="PS50076"/>
    </source>
</evidence>
<dbReference type="SUPFAM" id="SSF46689">
    <property type="entry name" value="Homeodomain-like"/>
    <property type="match status" value="2"/>
</dbReference>
<reference evidence="5 6" key="1">
    <citation type="journal article" date="2015" name="Plant Cell">
        <title>Oil accumulation by the oleaginous diatom Fistulifera solaris as revealed by the genome and transcriptome.</title>
        <authorList>
            <person name="Tanaka T."/>
            <person name="Maeda Y."/>
            <person name="Veluchamy A."/>
            <person name="Tanaka M."/>
            <person name="Abida H."/>
            <person name="Marechal E."/>
            <person name="Bowler C."/>
            <person name="Muto M."/>
            <person name="Sunaga Y."/>
            <person name="Tanaka M."/>
            <person name="Yoshino T."/>
            <person name="Taniguchi T."/>
            <person name="Fukuda Y."/>
            <person name="Nemoto M."/>
            <person name="Matsumoto M."/>
            <person name="Wong P.S."/>
            <person name="Aburatani S."/>
            <person name="Fujibuchi W."/>
        </authorList>
    </citation>
    <scope>NUCLEOTIDE SEQUENCE [LARGE SCALE GENOMIC DNA]</scope>
    <source>
        <strain evidence="5 6">JPCC DA0580</strain>
    </source>
</reference>
<dbReference type="InterPro" id="IPR054076">
    <property type="entry name" value="ZUO1-like_ZHD"/>
</dbReference>
<evidence type="ECO:0000256" key="2">
    <source>
        <dbReference type="SAM" id="MobiDB-lite"/>
    </source>
</evidence>
<dbReference type="GO" id="GO:0006450">
    <property type="term" value="P:regulation of translational fidelity"/>
    <property type="evidence" value="ECO:0007669"/>
    <property type="project" value="InterPro"/>
</dbReference>
<dbReference type="PANTHER" id="PTHR43999:SF1">
    <property type="entry name" value="DNAJ HOMOLOG SUBFAMILY C MEMBER 2"/>
    <property type="match status" value="1"/>
</dbReference>
<dbReference type="SMART" id="SM00271">
    <property type="entry name" value="DnaJ"/>
    <property type="match status" value="1"/>
</dbReference>
<dbReference type="InterPro" id="IPR036869">
    <property type="entry name" value="J_dom_sf"/>
</dbReference>
<dbReference type="GO" id="GO:0005829">
    <property type="term" value="C:cytosol"/>
    <property type="evidence" value="ECO:0007669"/>
    <property type="project" value="TreeGrafter"/>
</dbReference>
<dbReference type="Gene3D" id="1.10.8.840">
    <property type="entry name" value="Ribosome-associated complex head domain"/>
    <property type="match status" value="1"/>
</dbReference>
<accession>A0A1Z5JZ63</accession>
<dbReference type="Proteomes" id="UP000198406">
    <property type="component" value="Unassembled WGS sequence"/>
</dbReference>
<keyword evidence="1" id="KW-0175">Coiled coil</keyword>
<dbReference type="Gene3D" id="1.10.10.60">
    <property type="entry name" value="Homeodomain-like"/>
    <property type="match status" value="2"/>
</dbReference>
<feature type="domain" description="J" evidence="3">
    <location>
        <begin position="28"/>
        <end position="92"/>
    </location>
</feature>
<dbReference type="InterPro" id="IPR044634">
    <property type="entry name" value="Zuotin/DnaJC2"/>
</dbReference>
<dbReference type="EMBL" id="BDSP01000136">
    <property type="protein sequence ID" value="GAX19333.1"/>
    <property type="molecule type" value="Genomic_DNA"/>
</dbReference>
<name>A0A1Z5JZ63_FISSO</name>
<dbReference type="GO" id="GO:0043022">
    <property type="term" value="F:ribosome binding"/>
    <property type="evidence" value="ECO:0007669"/>
    <property type="project" value="InterPro"/>
</dbReference>
<comment type="caution">
    <text evidence="5">The sequence shown here is derived from an EMBL/GenBank/DDBJ whole genome shotgun (WGS) entry which is preliminary data.</text>
</comment>
<dbReference type="AlphaFoldDB" id="A0A1Z5JZ63"/>
<organism evidence="5 6">
    <name type="scientific">Fistulifera solaris</name>
    <name type="common">Oleaginous diatom</name>
    <dbReference type="NCBI Taxonomy" id="1519565"/>
    <lineage>
        <taxon>Eukaryota</taxon>
        <taxon>Sar</taxon>
        <taxon>Stramenopiles</taxon>
        <taxon>Ochrophyta</taxon>
        <taxon>Bacillariophyta</taxon>
        <taxon>Bacillariophyceae</taxon>
        <taxon>Bacillariophycidae</taxon>
        <taxon>Naviculales</taxon>
        <taxon>Naviculaceae</taxon>
        <taxon>Fistulifera</taxon>
    </lineage>
</organism>
<feature type="region of interest" description="Disordered" evidence="2">
    <location>
        <begin position="138"/>
        <end position="164"/>
    </location>
</feature>
<dbReference type="InterPro" id="IPR001623">
    <property type="entry name" value="DnaJ_domain"/>
</dbReference>
<dbReference type="GO" id="GO:0030544">
    <property type="term" value="F:Hsp70 protein binding"/>
    <property type="evidence" value="ECO:0007669"/>
    <property type="project" value="InterPro"/>
</dbReference>
<sequence length="554" mass="64260">MTSSDNKAKPVNLFDYSEEELLQHNALTHYEILNVPVFATTDDVKKAYRKSSLKYHPDKTGRGEDDYVFLAVKAAYDTLTDSAKRQAYDSTVMPFDDEIPPPRSQLLQDPLLLYQDEDFYDLFGPVFERNLRFDARLRPENHKKNKNNSNLQKTSASKAPTLGDANTPIEEVHAFYEYWVHFESWRDYSQTAADELEIDQENAESRYEKRWLQKEIDRRAKQLKRQEMARIQLLVERASEADPRLRKERLERQQAKVEAAKQRELEAERRKQELIEAEKREEERLEQEKQQKVAEKMAREQEKKMIRKERQQLRRMTSSSFESVKDKANELPWKDLYDMSVDVDFLCASLSFTQLKEINTKYESHEDHAKALQFVQEKVKRVKEGEECGNADQSTESNGGITAGMSNNGNKCSATSNLWSQEEMSALAKGIKKFPAGGANRWDQIANYVNNLCRQDVPRTRQECIDKYNALARETKNTDSTTVEEPKNGADNGDENSEWTAEQDQQLQDGLTKFPATMDKNERWASIAKGVTGKSKKDCVQRFKAIREALKNRK</sequence>
<evidence type="ECO:0000313" key="5">
    <source>
        <dbReference type="EMBL" id="GAX19333.1"/>
    </source>
</evidence>
<evidence type="ECO:0000313" key="6">
    <source>
        <dbReference type="Proteomes" id="UP000198406"/>
    </source>
</evidence>
<dbReference type="InterPro" id="IPR042569">
    <property type="entry name" value="RAC_head_sf"/>
</dbReference>
<gene>
    <name evidence="5" type="ORF">FisN_4Lh087</name>
</gene>
<keyword evidence="6" id="KW-1185">Reference proteome</keyword>
<feature type="coiled-coil region" evidence="1">
    <location>
        <begin position="245"/>
        <end position="311"/>
    </location>
</feature>
<dbReference type="PANTHER" id="PTHR43999">
    <property type="entry name" value="DNAJ HOMOLOG SUBFAMILY C MEMBER 2"/>
    <property type="match status" value="1"/>
</dbReference>
<dbReference type="SUPFAM" id="SSF46565">
    <property type="entry name" value="Chaperone J-domain"/>
    <property type="match status" value="1"/>
</dbReference>
<feature type="domain" description="Myb-like" evidence="4">
    <location>
        <begin position="491"/>
        <end position="547"/>
    </location>
</feature>
<dbReference type="GO" id="GO:0051083">
    <property type="term" value="P:'de novo' cotranslational protein folding"/>
    <property type="evidence" value="ECO:0007669"/>
    <property type="project" value="InterPro"/>
</dbReference>
<dbReference type="PROSITE" id="PS50090">
    <property type="entry name" value="MYB_LIKE"/>
    <property type="match status" value="2"/>
</dbReference>
<proteinExistence type="predicted"/>
<dbReference type="Pfam" id="PF00249">
    <property type="entry name" value="Myb_DNA-binding"/>
    <property type="match status" value="1"/>
</dbReference>
<dbReference type="InterPro" id="IPR009057">
    <property type="entry name" value="Homeodomain-like_sf"/>
</dbReference>
<dbReference type="Pfam" id="PF21884">
    <property type="entry name" value="ZUO1-like_ZHD"/>
    <property type="match status" value="1"/>
</dbReference>
<dbReference type="PRINTS" id="PR00625">
    <property type="entry name" value="JDOMAIN"/>
</dbReference>
<dbReference type="Gene3D" id="1.10.287.110">
    <property type="entry name" value="DnaJ domain"/>
    <property type="match status" value="1"/>
</dbReference>
<dbReference type="FunCoup" id="A0A1Z5JZ63">
    <property type="interactions" value="647"/>
</dbReference>
<dbReference type="InterPro" id="IPR001005">
    <property type="entry name" value="SANT/Myb"/>
</dbReference>
<protein>
    <submittedName>
        <fullName evidence="5">DnaJ homolog subfamily C member 2</fullName>
    </submittedName>
</protein>
<dbReference type="Pfam" id="PF00226">
    <property type="entry name" value="DnaJ"/>
    <property type="match status" value="1"/>
</dbReference>
<feature type="region of interest" description="Disordered" evidence="2">
    <location>
        <begin position="475"/>
        <end position="505"/>
    </location>
</feature>
<evidence type="ECO:0000259" key="4">
    <source>
        <dbReference type="PROSITE" id="PS50090"/>
    </source>
</evidence>
<dbReference type="InParanoid" id="A0A1Z5JZ63"/>
<feature type="domain" description="Myb-like" evidence="4">
    <location>
        <begin position="419"/>
        <end position="472"/>
    </location>
</feature>
<feature type="compositionally biased region" description="Polar residues" evidence="2">
    <location>
        <begin position="147"/>
        <end position="158"/>
    </location>
</feature>
<dbReference type="CDD" id="cd00167">
    <property type="entry name" value="SANT"/>
    <property type="match status" value="2"/>
</dbReference>
<dbReference type="Pfam" id="PF23082">
    <property type="entry name" value="Myb_DNA-binding_2"/>
    <property type="match status" value="1"/>
</dbReference>
<evidence type="ECO:0000256" key="1">
    <source>
        <dbReference type="SAM" id="Coils"/>
    </source>
</evidence>
<dbReference type="PROSITE" id="PS50076">
    <property type="entry name" value="DNAJ_2"/>
    <property type="match status" value="1"/>
</dbReference>
<dbReference type="OrthoDB" id="1690618at2759"/>
<dbReference type="SMART" id="SM00717">
    <property type="entry name" value="SANT"/>
    <property type="match status" value="2"/>
</dbReference>
<dbReference type="CDD" id="cd06257">
    <property type="entry name" value="DnaJ"/>
    <property type="match status" value="1"/>
</dbReference>